<organism evidence="3">
    <name type="scientific">Candida tenuis (strain ATCC 10573 / BCRC 21748 / CBS 615 / JCM 9827 / NBRC 10315 / NRRL Y-1498 / VKM Y-70)</name>
    <name type="common">Yeast</name>
    <name type="synonym">Yamadazyma tenuis</name>
    <dbReference type="NCBI Taxonomy" id="590646"/>
    <lineage>
        <taxon>Eukaryota</taxon>
        <taxon>Fungi</taxon>
        <taxon>Dikarya</taxon>
        <taxon>Ascomycota</taxon>
        <taxon>Saccharomycotina</taxon>
        <taxon>Pichiomycetes</taxon>
        <taxon>Debaryomycetaceae</taxon>
        <taxon>Yamadazyma</taxon>
    </lineage>
</organism>
<proteinExistence type="predicted"/>
<name>G3BAA5_CANTC</name>
<dbReference type="PANTHER" id="PTHR19346:SF4">
    <property type="entry name" value="SUGAR PHOSPHATE TRANSPORTER DOMAIN-CONTAINING PROTEIN"/>
    <property type="match status" value="1"/>
</dbReference>
<feature type="transmembrane region" description="Helical" evidence="1">
    <location>
        <begin position="322"/>
        <end position="351"/>
    </location>
</feature>
<dbReference type="PANTHER" id="PTHR19346">
    <property type="entry name" value="SUGAR PHOSPHATE TRANSPORTER DOMAIN-CONTAINING PROTEIN"/>
    <property type="match status" value="1"/>
</dbReference>
<reference evidence="2 3" key="1">
    <citation type="journal article" date="2011" name="Proc. Natl. Acad. Sci. U.S.A.">
        <title>Comparative genomics of xylose-fermenting fungi for enhanced biofuel production.</title>
        <authorList>
            <person name="Wohlbach D.J."/>
            <person name="Kuo A."/>
            <person name="Sato T.K."/>
            <person name="Potts K.M."/>
            <person name="Salamov A.A."/>
            <person name="LaButti K.M."/>
            <person name="Sun H."/>
            <person name="Clum A."/>
            <person name="Pangilinan J.L."/>
            <person name="Lindquist E.A."/>
            <person name="Lucas S."/>
            <person name="Lapidus A."/>
            <person name="Jin M."/>
            <person name="Gunawan C."/>
            <person name="Balan V."/>
            <person name="Dale B.E."/>
            <person name="Jeffries T.W."/>
            <person name="Zinkel R."/>
            <person name="Barry K.W."/>
            <person name="Grigoriev I.V."/>
            <person name="Gasch A.P."/>
        </authorList>
    </citation>
    <scope>NUCLEOTIDE SEQUENCE [LARGE SCALE GENOMIC DNA]</scope>
    <source>
        <strain evidence="3">ATCC 10573 / BCRC 21748 / CBS 615 / JCM 9827 / NBRC 10315 / NRRL Y-1498 / VKM Y-70</strain>
    </source>
</reference>
<keyword evidence="3" id="KW-1185">Reference proteome</keyword>
<evidence type="ECO:0000313" key="3">
    <source>
        <dbReference type="Proteomes" id="UP000000707"/>
    </source>
</evidence>
<keyword evidence="1" id="KW-0812">Transmembrane</keyword>
<dbReference type="Proteomes" id="UP000000707">
    <property type="component" value="Unassembled WGS sequence"/>
</dbReference>
<feature type="transmembrane region" description="Helical" evidence="1">
    <location>
        <begin position="279"/>
        <end position="301"/>
    </location>
</feature>
<accession>G3BAA5</accession>
<dbReference type="InterPro" id="IPR037185">
    <property type="entry name" value="EmrE-like"/>
</dbReference>
<dbReference type="RefSeq" id="XP_006687563.1">
    <property type="nucleotide sequence ID" value="XM_006687500.1"/>
</dbReference>
<feature type="transmembrane region" description="Helical" evidence="1">
    <location>
        <begin position="225"/>
        <end position="242"/>
    </location>
</feature>
<dbReference type="GeneID" id="18245955"/>
<feature type="transmembrane region" description="Helical" evidence="1">
    <location>
        <begin position="50"/>
        <end position="75"/>
    </location>
</feature>
<feature type="transmembrane region" description="Helical" evidence="1">
    <location>
        <begin position="193"/>
        <end position="213"/>
    </location>
</feature>
<gene>
    <name evidence="2" type="ORF">CANTEDRAFT_107494</name>
</gene>
<feature type="transmembrane region" description="Helical" evidence="1">
    <location>
        <begin position="420"/>
        <end position="441"/>
    </location>
</feature>
<feature type="transmembrane region" description="Helical" evidence="1">
    <location>
        <begin position="18"/>
        <end position="38"/>
    </location>
</feature>
<dbReference type="EMBL" id="GL996527">
    <property type="protein sequence ID" value="EGV61393.1"/>
    <property type="molecule type" value="Genomic_DNA"/>
</dbReference>
<feature type="transmembrane region" description="Helical" evidence="1">
    <location>
        <begin position="393"/>
        <end position="414"/>
    </location>
</feature>
<evidence type="ECO:0000313" key="2">
    <source>
        <dbReference type="EMBL" id="EGV61393.1"/>
    </source>
</evidence>
<feature type="transmembrane region" description="Helical" evidence="1">
    <location>
        <begin position="363"/>
        <end position="386"/>
    </location>
</feature>
<evidence type="ECO:0000256" key="1">
    <source>
        <dbReference type="SAM" id="Phobius"/>
    </source>
</evidence>
<dbReference type="SUPFAM" id="SSF103481">
    <property type="entry name" value="Multidrug resistance efflux transporter EmrE"/>
    <property type="match status" value="1"/>
</dbReference>
<keyword evidence="1" id="KW-0472">Membrane</keyword>
<dbReference type="AlphaFoldDB" id="G3BAA5"/>
<dbReference type="HOGENOM" id="CLU_025401_0_0_1"/>
<protein>
    <recommendedName>
        <fullName evidence="4">EamA domain-containing protein</fullName>
    </recommendedName>
</protein>
<dbReference type="KEGG" id="cten:18245955"/>
<feature type="transmembrane region" description="Helical" evidence="1">
    <location>
        <begin position="249"/>
        <end position="267"/>
    </location>
</feature>
<dbReference type="InterPro" id="IPR026505">
    <property type="entry name" value="Solute_c_fam_35_mem_F3/F4"/>
</dbReference>
<dbReference type="OrthoDB" id="10062838at2759"/>
<evidence type="ECO:0008006" key="4">
    <source>
        <dbReference type="Google" id="ProtNLM"/>
    </source>
</evidence>
<sequence>MSVTVDQHQTDGHSKTKIVFISVLFVLSLTMFVLQTEFTSQAYTRGFKEPIILLIVTHGSWWTLWPLQVLSVAVYRVISRARRAIDPSKPGYQPLSSTTELLPTVVAPAPINPNSASPPPPTINYWLYFKKAIVKQFHNIYHTSIIIYEYHVNDDDRIHGINQLIDQHPHISSTPSITACVVSFVQTPSIQYILWKTFVLVLLLTVAGFTWYGSMALTYAADVTAIYNCSAFTAYIFAIPLLNERFSWLKANSVLIAIVGVFIVSYSDSSDGADTPYPYRFWGNLAISIGAVLYGLYEVFYKKFLCIPPHLSKLITPKRQMVFANFVMSLLGLYTAVILLVGCILVDILGIHKFNLVNYDGAGVIWGYIAGSIVSNLSFSASFLSLISLTNPVLSSVSSLLTIFLIGVVEWWLFDNVLSTSQLVGDVLVIIGFVLLTVASWNEISEGEDSDEMEVVSNYSFAISTSDDSQPLR</sequence>
<keyword evidence="1" id="KW-1133">Transmembrane helix</keyword>
<dbReference type="eggNOG" id="ENOG502RN1R">
    <property type="taxonomic scope" value="Eukaryota"/>
</dbReference>